<evidence type="ECO:0000256" key="2">
    <source>
        <dbReference type="ARBA" id="ARBA00023014"/>
    </source>
</evidence>
<keyword evidence="1" id="KW-0408">Iron</keyword>
<dbReference type="PANTHER" id="PTHR43742:SF6">
    <property type="entry name" value="OXIDOREDUCTASE YYAE-RELATED"/>
    <property type="match status" value="1"/>
</dbReference>
<dbReference type="GO" id="GO:0016491">
    <property type="term" value="F:oxidoreductase activity"/>
    <property type="evidence" value="ECO:0007669"/>
    <property type="project" value="InterPro"/>
</dbReference>
<comment type="caution">
    <text evidence="5">The sequence shown here is derived from an EMBL/GenBank/DDBJ whole genome shotgun (WGS) entry which is preliminary data.</text>
</comment>
<dbReference type="Gene3D" id="2.20.25.340">
    <property type="match status" value="1"/>
</dbReference>
<keyword evidence="2" id="KW-0411">Iron-sulfur</keyword>
<name>X0WSK5_9ZZZZ</name>
<dbReference type="InterPro" id="IPR006656">
    <property type="entry name" value="Mopterin_OxRdtase"/>
</dbReference>
<dbReference type="Pfam" id="PF00384">
    <property type="entry name" value="Molybdopterin"/>
    <property type="match status" value="1"/>
</dbReference>
<dbReference type="Gene3D" id="3.40.50.740">
    <property type="match status" value="1"/>
</dbReference>
<gene>
    <name evidence="5" type="ORF">S01H1_72285</name>
</gene>
<keyword evidence="2" id="KW-0479">Metal-binding</keyword>
<protein>
    <submittedName>
        <fullName evidence="5">Uncharacterized protein</fullName>
    </submittedName>
</protein>
<organism evidence="5">
    <name type="scientific">marine sediment metagenome</name>
    <dbReference type="NCBI Taxonomy" id="412755"/>
    <lineage>
        <taxon>unclassified sequences</taxon>
        <taxon>metagenomes</taxon>
        <taxon>ecological metagenomes</taxon>
    </lineage>
</organism>
<sequence>MPGKEKTVVKGLSFGGVTEDANAGMVDIKDGKIIRIRPLHFDWKYTPEEFRPWKIEARGQVFEPTTKTLLPPYSLAYKNRVYSPNRTMYPLKRVDWDPDGERNPQNRGKSRYTRISWDEATDIVASEIKRIQKKYGPTAILAQADGHGETKTVHAAHGCCRRLLRLMGGYTWQTRNPDSWEGWYWGAKHVWGCEPVGKQRNNT</sequence>
<dbReference type="AlphaFoldDB" id="X0WSK5"/>
<evidence type="ECO:0000313" key="5">
    <source>
        <dbReference type="EMBL" id="GAG33934.1"/>
    </source>
</evidence>
<feature type="domain" description="Molybdopterin oxidoreductase" evidence="3">
    <location>
        <begin position="86"/>
        <end position="170"/>
    </location>
</feature>
<evidence type="ECO:0000259" key="4">
    <source>
        <dbReference type="Pfam" id="PF21423"/>
    </source>
</evidence>
<dbReference type="InterPro" id="IPR050612">
    <property type="entry name" value="Prok_Mopterin_Oxidored"/>
</dbReference>
<reference evidence="5" key="1">
    <citation type="journal article" date="2014" name="Front. Microbiol.">
        <title>High frequency of phylogenetically diverse reductive dehalogenase-homologous genes in deep subseafloor sedimentary metagenomes.</title>
        <authorList>
            <person name="Kawai M."/>
            <person name="Futagami T."/>
            <person name="Toyoda A."/>
            <person name="Takaki Y."/>
            <person name="Nishi S."/>
            <person name="Hori S."/>
            <person name="Arai W."/>
            <person name="Tsubouchi T."/>
            <person name="Morono Y."/>
            <person name="Uchiyama I."/>
            <person name="Ito T."/>
            <person name="Fujiyama A."/>
            <person name="Inagaki F."/>
            <person name="Takami H."/>
        </authorList>
    </citation>
    <scope>NUCLEOTIDE SEQUENCE</scope>
    <source>
        <strain evidence="5">Expedition CK06-06</strain>
    </source>
</reference>
<proteinExistence type="predicted"/>
<dbReference type="EMBL" id="BARS01048196">
    <property type="protein sequence ID" value="GAG33934.1"/>
    <property type="molecule type" value="Genomic_DNA"/>
</dbReference>
<dbReference type="Pfam" id="PF21423">
    <property type="entry name" value="AhtL-like_1st"/>
    <property type="match status" value="1"/>
</dbReference>
<feature type="non-terminal residue" evidence="5">
    <location>
        <position position="203"/>
    </location>
</feature>
<dbReference type="GO" id="GO:0051536">
    <property type="term" value="F:iron-sulfur cluster binding"/>
    <property type="evidence" value="ECO:0007669"/>
    <property type="project" value="UniProtKB-KW"/>
</dbReference>
<accession>X0WSK5</accession>
<dbReference type="InterPro" id="IPR049032">
    <property type="entry name" value="AhtL-like_N"/>
</dbReference>
<dbReference type="SUPFAM" id="SSF53706">
    <property type="entry name" value="Formate dehydrogenase/DMSO reductase, domains 1-3"/>
    <property type="match status" value="1"/>
</dbReference>
<dbReference type="PANTHER" id="PTHR43742">
    <property type="entry name" value="TRIMETHYLAMINE-N-OXIDE REDUCTASE"/>
    <property type="match status" value="1"/>
</dbReference>
<feature type="domain" description="Pyrogallol hydroxytransferase large subunit-like N-terminal" evidence="4">
    <location>
        <begin position="26"/>
        <end position="79"/>
    </location>
</feature>
<evidence type="ECO:0000256" key="1">
    <source>
        <dbReference type="ARBA" id="ARBA00023004"/>
    </source>
</evidence>
<evidence type="ECO:0000259" key="3">
    <source>
        <dbReference type="Pfam" id="PF00384"/>
    </source>
</evidence>